<proteinExistence type="predicted"/>
<dbReference type="RefSeq" id="WP_093115638.1">
    <property type="nucleotide sequence ID" value="NZ_FODS01000003.1"/>
</dbReference>
<dbReference type="PANTHER" id="PTHR39189:SF1">
    <property type="entry name" value="UPF0173 METAL-DEPENDENT HYDROLASE YTKL"/>
    <property type="match status" value="1"/>
</dbReference>
<dbReference type="PANTHER" id="PTHR39189">
    <property type="entry name" value="UPF0173 METAL-DEPENDENT HYDROLASE YTKL"/>
    <property type="match status" value="1"/>
</dbReference>
<dbReference type="InterPro" id="IPR036866">
    <property type="entry name" value="RibonucZ/Hydroxyglut_hydro"/>
</dbReference>
<dbReference type="AlphaFoldDB" id="A0A1H8NCB6"/>
<evidence type="ECO:0000313" key="3">
    <source>
        <dbReference type="Proteomes" id="UP000198893"/>
    </source>
</evidence>
<dbReference type="Gene3D" id="3.60.15.10">
    <property type="entry name" value="Ribonuclease Z/Hydroxyacylglutathione hydrolase-like"/>
    <property type="match status" value="1"/>
</dbReference>
<dbReference type="Pfam" id="PF13483">
    <property type="entry name" value="Lactamase_B_3"/>
    <property type="match status" value="1"/>
</dbReference>
<keyword evidence="1" id="KW-0732">Signal</keyword>
<feature type="chain" id="PRO_5011732088" evidence="1">
    <location>
        <begin position="20"/>
        <end position="271"/>
    </location>
</feature>
<organism evidence="2 3">
    <name type="scientific">Salinihabitans flavidus</name>
    <dbReference type="NCBI Taxonomy" id="569882"/>
    <lineage>
        <taxon>Bacteria</taxon>
        <taxon>Pseudomonadati</taxon>
        <taxon>Pseudomonadota</taxon>
        <taxon>Alphaproteobacteria</taxon>
        <taxon>Rhodobacterales</taxon>
        <taxon>Roseobacteraceae</taxon>
        <taxon>Salinihabitans</taxon>
    </lineage>
</organism>
<name>A0A1H8NCB6_9RHOB</name>
<dbReference type="EMBL" id="FODS01000003">
    <property type="protein sequence ID" value="SEO27254.1"/>
    <property type="molecule type" value="Genomic_DNA"/>
</dbReference>
<sequence length="271" mass="29565">MFRIVLCVLLLATGATATAAQDRRPSHCIALAGAIPGAQYLHRASFRDPLPDHTVRISYIAHASFLIQTAGGLSAVTDYTGFLGNVEFTPDVVTMNHAHATHWTADPDPSIPHVLSGWGPYGEGVDHHLDLGEMLIRNVPTDIRSFGGVEKDGNSIFVFEVAGLCIGHLGHLHHEPDAAQYAALGRLDVVMAAVDGGMTLDLPSMMRVLRRLRSSVVIPMHWFSGMTLQRFLDGMSDDYAVVDDGQSAITVSLRDLPRRPTIVVLRPRYLR</sequence>
<feature type="signal peptide" evidence="1">
    <location>
        <begin position="1"/>
        <end position="19"/>
    </location>
</feature>
<dbReference type="OrthoDB" id="7343000at2"/>
<protein>
    <submittedName>
        <fullName evidence="2">L-ascorbate metabolism protein UlaG, beta-lactamase superfamily</fullName>
    </submittedName>
</protein>
<gene>
    <name evidence="2" type="ORF">SAMN04490248_103109</name>
</gene>
<keyword evidence="3" id="KW-1185">Reference proteome</keyword>
<dbReference type="SUPFAM" id="SSF56281">
    <property type="entry name" value="Metallo-hydrolase/oxidoreductase"/>
    <property type="match status" value="1"/>
</dbReference>
<dbReference type="STRING" id="569882.SAMN04490248_103109"/>
<evidence type="ECO:0000313" key="2">
    <source>
        <dbReference type="EMBL" id="SEO27254.1"/>
    </source>
</evidence>
<evidence type="ECO:0000256" key="1">
    <source>
        <dbReference type="SAM" id="SignalP"/>
    </source>
</evidence>
<reference evidence="2 3" key="1">
    <citation type="submission" date="2016-10" db="EMBL/GenBank/DDBJ databases">
        <authorList>
            <person name="de Groot N.N."/>
        </authorList>
    </citation>
    <scope>NUCLEOTIDE SEQUENCE [LARGE SCALE GENOMIC DNA]</scope>
    <source>
        <strain evidence="2 3">DSM 27842</strain>
    </source>
</reference>
<accession>A0A1H8NCB6</accession>
<dbReference type="Proteomes" id="UP000198893">
    <property type="component" value="Unassembled WGS sequence"/>
</dbReference>